<accession>M6FK17</accession>
<comment type="caution">
    <text evidence="2">The sequence shown here is derived from an EMBL/GenBank/DDBJ whole genome shotgun (WGS) entry which is preliminary data.</text>
</comment>
<evidence type="ECO:0000256" key="1">
    <source>
        <dbReference type="SAM" id="Phobius"/>
    </source>
</evidence>
<reference evidence="2 3" key="1">
    <citation type="submission" date="2013-01" db="EMBL/GenBank/DDBJ databases">
        <authorList>
            <person name="Harkins D.M."/>
            <person name="Durkin A.S."/>
            <person name="Brinkac L.M."/>
            <person name="Haft D.H."/>
            <person name="Selengut J.D."/>
            <person name="Sanka R."/>
            <person name="DePew J."/>
            <person name="Purushe J."/>
            <person name="Hospenthal D.R."/>
            <person name="Murray C.K."/>
            <person name="Pimentel G."/>
            <person name="Wasfy M."/>
            <person name="Vinetz J.M."/>
            <person name="Sutton G.G."/>
            <person name="Nierman W.C."/>
            <person name="Fouts D.E."/>
        </authorList>
    </citation>
    <scope>NUCLEOTIDE SEQUENCE [LARGE SCALE GENOMIC DNA]</scope>
    <source>
        <strain evidence="2 3">2006001855</strain>
    </source>
</reference>
<feature type="transmembrane region" description="Helical" evidence="1">
    <location>
        <begin position="70"/>
        <end position="89"/>
    </location>
</feature>
<proteinExistence type="predicted"/>
<feature type="transmembrane region" description="Helical" evidence="1">
    <location>
        <begin position="46"/>
        <end position="64"/>
    </location>
</feature>
<dbReference type="EMBL" id="AFJM02000037">
    <property type="protein sequence ID" value="EMM72760.1"/>
    <property type="molecule type" value="Genomic_DNA"/>
</dbReference>
<organism evidence="2 3">
    <name type="scientific">Leptospira weilii str. 2006001855</name>
    <dbReference type="NCBI Taxonomy" id="996804"/>
    <lineage>
        <taxon>Bacteria</taxon>
        <taxon>Pseudomonadati</taxon>
        <taxon>Spirochaetota</taxon>
        <taxon>Spirochaetia</taxon>
        <taxon>Leptospirales</taxon>
        <taxon>Leptospiraceae</taxon>
        <taxon>Leptospira</taxon>
    </lineage>
</organism>
<sequence length="153" mass="17908">MFDFLFSNQEKEGWQIKLEIVRYLFNEEEARQDAIERKLLSLQGQVPLFITVIALFYATIFPSIKSESDNIIEGIFLLLSAFFSAIAIARSTKMLNPSKYIYMKIDPETLNANLKNITELQKEIVSDYIISTKIIRKLITVKLKNLFRRERHL</sequence>
<dbReference type="Proteomes" id="UP000012101">
    <property type="component" value="Unassembled WGS sequence"/>
</dbReference>
<keyword evidence="1" id="KW-1133">Transmembrane helix</keyword>
<dbReference type="AlphaFoldDB" id="M6FK17"/>
<protein>
    <submittedName>
        <fullName evidence="2">Uncharacterized protein</fullName>
    </submittedName>
</protein>
<gene>
    <name evidence="2" type="ORF">LEP1GSC038_2077</name>
</gene>
<keyword evidence="1" id="KW-0472">Membrane</keyword>
<keyword evidence="1" id="KW-0812">Transmembrane</keyword>
<name>M6FK17_9LEPT</name>
<evidence type="ECO:0000313" key="2">
    <source>
        <dbReference type="EMBL" id="EMM72760.1"/>
    </source>
</evidence>
<evidence type="ECO:0000313" key="3">
    <source>
        <dbReference type="Proteomes" id="UP000012101"/>
    </source>
</evidence>